<organism evidence="7 8">
    <name type="scientific">Peronospora matthiolae</name>
    <dbReference type="NCBI Taxonomy" id="2874970"/>
    <lineage>
        <taxon>Eukaryota</taxon>
        <taxon>Sar</taxon>
        <taxon>Stramenopiles</taxon>
        <taxon>Oomycota</taxon>
        <taxon>Peronosporomycetes</taxon>
        <taxon>Peronosporales</taxon>
        <taxon>Peronosporaceae</taxon>
        <taxon>Peronospora</taxon>
    </lineage>
</organism>
<evidence type="ECO:0000313" key="8">
    <source>
        <dbReference type="Proteomes" id="UP001162060"/>
    </source>
</evidence>
<dbReference type="PANTHER" id="PTHR47094:SF1">
    <property type="entry name" value="RING-TYPE E3 UBIQUITIN TRANSFERASE"/>
    <property type="match status" value="1"/>
</dbReference>
<dbReference type="InterPro" id="IPR049627">
    <property type="entry name" value="SLX8"/>
</dbReference>
<dbReference type="PROSITE" id="PS00518">
    <property type="entry name" value="ZF_RING_1"/>
    <property type="match status" value="1"/>
</dbReference>
<dbReference type="Pfam" id="PF13923">
    <property type="entry name" value="zf-C3HC4_2"/>
    <property type="match status" value="1"/>
</dbReference>
<dbReference type="GO" id="GO:0061630">
    <property type="term" value="F:ubiquitin protein ligase activity"/>
    <property type="evidence" value="ECO:0007669"/>
    <property type="project" value="InterPro"/>
</dbReference>
<dbReference type="InterPro" id="IPR013083">
    <property type="entry name" value="Znf_RING/FYVE/PHD"/>
</dbReference>
<dbReference type="InterPro" id="IPR017907">
    <property type="entry name" value="Znf_RING_CS"/>
</dbReference>
<evidence type="ECO:0000313" key="7">
    <source>
        <dbReference type="EMBL" id="CAK7944360.1"/>
    </source>
</evidence>
<dbReference type="Gene3D" id="3.30.40.10">
    <property type="entry name" value="Zinc/RING finger domain, C3HC4 (zinc finger)"/>
    <property type="match status" value="1"/>
</dbReference>
<feature type="compositionally biased region" description="Low complexity" evidence="5">
    <location>
        <begin position="27"/>
        <end position="44"/>
    </location>
</feature>
<dbReference type="EMBL" id="CAKLBY020000307">
    <property type="protein sequence ID" value="CAK7944360.1"/>
    <property type="molecule type" value="Genomic_DNA"/>
</dbReference>
<evidence type="ECO:0000259" key="6">
    <source>
        <dbReference type="PROSITE" id="PS50089"/>
    </source>
</evidence>
<feature type="compositionally biased region" description="Polar residues" evidence="5">
    <location>
        <begin position="75"/>
        <end position="86"/>
    </location>
</feature>
<keyword evidence="1" id="KW-0479">Metal-binding</keyword>
<keyword evidence="3" id="KW-0862">Zinc</keyword>
<feature type="compositionally biased region" description="Acidic residues" evidence="5">
    <location>
        <begin position="161"/>
        <end position="175"/>
    </location>
</feature>
<dbReference type="GO" id="GO:0033768">
    <property type="term" value="C:SUMO-targeted ubiquitin ligase complex"/>
    <property type="evidence" value="ECO:0007669"/>
    <property type="project" value="TreeGrafter"/>
</dbReference>
<dbReference type="GO" id="GO:0140082">
    <property type="term" value="F:SUMO-ubiquitin ligase activity"/>
    <property type="evidence" value="ECO:0007669"/>
    <property type="project" value="TreeGrafter"/>
</dbReference>
<accession>A0AAV1VCD2</accession>
<comment type="caution">
    <text evidence="7">The sequence shown here is derived from an EMBL/GenBank/DDBJ whole genome shotgun (WGS) entry which is preliminary data.</text>
</comment>
<protein>
    <recommendedName>
        <fullName evidence="6">RING-type domain-containing protein</fullName>
    </recommendedName>
</protein>
<proteinExistence type="predicted"/>
<dbReference type="AlphaFoldDB" id="A0AAV1VCD2"/>
<evidence type="ECO:0000256" key="2">
    <source>
        <dbReference type="ARBA" id="ARBA00022771"/>
    </source>
</evidence>
<dbReference type="GO" id="GO:0008270">
    <property type="term" value="F:zinc ion binding"/>
    <property type="evidence" value="ECO:0007669"/>
    <property type="project" value="UniProtKB-KW"/>
</dbReference>
<feature type="region of interest" description="Disordered" evidence="5">
    <location>
        <begin position="141"/>
        <end position="175"/>
    </location>
</feature>
<dbReference type="PROSITE" id="PS50089">
    <property type="entry name" value="ZF_RING_2"/>
    <property type="match status" value="1"/>
</dbReference>
<dbReference type="SUPFAM" id="SSF57850">
    <property type="entry name" value="RING/U-box"/>
    <property type="match status" value="1"/>
</dbReference>
<dbReference type="Proteomes" id="UP001162060">
    <property type="component" value="Unassembled WGS sequence"/>
</dbReference>
<sequence>MRRPDVVVAPLTRSSATHAQAPPAITSSSLSSRGRLRPSTVGISSPPPGSGGWTLPPLNHFMTLPRTFLASHFGSSVDSISSTPNHESIARANRNRRSGPSSSTSSSTPLDTNLLAQGDDGECETHERFVLPRLMQLQDVQDATGERSRPLEEIDLTVSSSEDEGGEPNAGENDDVIEIHSPMSSVTVSTSQPRRKRRLPGAATCRGAVKGPKRPCVTAMMRSAECTNVGMQNNEAVEEFKHLLKCAICLDVLEDITSTVCGHIFCAGCICQAIRASGKCPLCQRRLHLKDTHPLFF</sequence>
<evidence type="ECO:0000256" key="3">
    <source>
        <dbReference type="ARBA" id="ARBA00022833"/>
    </source>
</evidence>
<dbReference type="PANTHER" id="PTHR47094">
    <property type="entry name" value="ELFLESS, ISOFORM B"/>
    <property type="match status" value="1"/>
</dbReference>
<dbReference type="SMART" id="SM00184">
    <property type="entry name" value="RING"/>
    <property type="match status" value="1"/>
</dbReference>
<dbReference type="GO" id="GO:0006511">
    <property type="term" value="P:ubiquitin-dependent protein catabolic process"/>
    <property type="evidence" value="ECO:0007669"/>
    <property type="project" value="TreeGrafter"/>
</dbReference>
<dbReference type="GO" id="GO:0032183">
    <property type="term" value="F:SUMO binding"/>
    <property type="evidence" value="ECO:0007669"/>
    <property type="project" value="TreeGrafter"/>
</dbReference>
<dbReference type="InterPro" id="IPR001841">
    <property type="entry name" value="Znf_RING"/>
</dbReference>
<feature type="domain" description="RING-type" evidence="6">
    <location>
        <begin position="246"/>
        <end position="284"/>
    </location>
</feature>
<evidence type="ECO:0000256" key="5">
    <source>
        <dbReference type="SAM" id="MobiDB-lite"/>
    </source>
</evidence>
<reference evidence="7" key="1">
    <citation type="submission" date="2024-01" db="EMBL/GenBank/DDBJ databases">
        <authorList>
            <person name="Webb A."/>
        </authorList>
    </citation>
    <scope>NUCLEOTIDE SEQUENCE</scope>
    <source>
        <strain evidence="7">Pm1</strain>
    </source>
</reference>
<evidence type="ECO:0000256" key="1">
    <source>
        <dbReference type="ARBA" id="ARBA00022723"/>
    </source>
</evidence>
<keyword evidence="2 4" id="KW-0863">Zinc-finger</keyword>
<feature type="region of interest" description="Disordered" evidence="5">
    <location>
        <begin position="1"/>
        <end position="54"/>
    </location>
</feature>
<gene>
    <name evidence="7" type="ORF">PM001_LOCUS29510</name>
</gene>
<name>A0AAV1VCD2_9STRA</name>
<evidence type="ECO:0000256" key="4">
    <source>
        <dbReference type="PROSITE-ProRule" id="PRU00175"/>
    </source>
</evidence>
<feature type="compositionally biased region" description="Low complexity" evidence="5">
    <location>
        <begin position="98"/>
        <end position="109"/>
    </location>
</feature>
<feature type="region of interest" description="Disordered" evidence="5">
    <location>
        <begin position="75"/>
        <end position="118"/>
    </location>
</feature>